<evidence type="ECO:0000313" key="2">
    <source>
        <dbReference type="Proteomes" id="UP000012371"/>
    </source>
</evidence>
<dbReference type="OrthoDB" id="331205at2"/>
<proteinExistence type="predicted"/>
<evidence type="ECO:0000313" key="1">
    <source>
        <dbReference type="EMBL" id="EMY59690.1"/>
    </source>
</evidence>
<accession>N1VRQ4</accession>
<protein>
    <submittedName>
        <fullName evidence="1">Uncharacterized protein</fullName>
    </submittedName>
</protein>
<dbReference type="STRING" id="1257025.LEP1GSC203_0217"/>
<keyword evidence="2" id="KW-1185">Reference proteome</keyword>
<name>N1VRQ4_9LEPT</name>
<organism evidence="1 2">
    <name type="scientific">Leptospira terpstrae serovar Hualin str. LT 11-33 = ATCC 700639</name>
    <dbReference type="NCBI Taxonomy" id="1257025"/>
    <lineage>
        <taxon>Bacteria</taxon>
        <taxon>Pseudomonadati</taxon>
        <taxon>Spirochaetota</taxon>
        <taxon>Spirochaetia</taxon>
        <taxon>Leptospirales</taxon>
        <taxon>Leptospiraceae</taxon>
        <taxon>Leptospira</taxon>
    </lineage>
</organism>
<comment type="caution">
    <text evidence="1">The sequence shown here is derived from an EMBL/GenBank/DDBJ whole genome shotgun (WGS) entry which is preliminary data.</text>
</comment>
<gene>
    <name evidence="1" type="ORF">LEP1GSC203_0217</name>
</gene>
<sequence>MSRFLLIAIFIFVGSLLLPETKPKIICDSLSDCEKKSDDTQIHRKKITFLSNGITQYSHGAATQNLLPLYLKRARATILEANGDTGYQGEVVLKVSHKPEYKQSQLLKAEEDLRFIELNQTSLSKKELSEFLELKALLGQSK</sequence>
<reference evidence="1" key="1">
    <citation type="submission" date="2013-03" db="EMBL/GenBank/DDBJ databases">
        <authorList>
            <person name="Harkins D.M."/>
            <person name="Durkin A.S."/>
            <person name="Brinkac L.M."/>
            <person name="Haft D.H."/>
            <person name="Selengut J.D."/>
            <person name="Sanka R."/>
            <person name="DePew J."/>
            <person name="Purushe J."/>
            <person name="Hartskeerl R.A."/>
            <person name="Ahmed A."/>
            <person name="van der Linden H."/>
            <person name="Goris M.G.A."/>
            <person name="Vinetz J.M."/>
            <person name="Sutton G.G."/>
            <person name="Nierman W.C."/>
            <person name="Fouts D.E."/>
        </authorList>
    </citation>
    <scope>NUCLEOTIDE SEQUENCE [LARGE SCALE GENOMIC DNA]</scope>
    <source>
        <strain evidence="1">LT 11-33</strain>
    </source>
</reference>
<dbReference type="Proteomes" id="UP000012371">
    <property type="component" value="Unassembled WGS sequence"/>
</dbReference>
<dbReference type="AlphaFoldDB" id="N1VRQ4"/>
<dbReference type="RefSeq" id="WP_002975602.1">
    <property type="nucleotide sequence ID" value="NZ_AOGW02000023.1"/>
</dbReference>
<dbReference type="EMBL" id="AOGW02000023">
    <property type="protein sequence ID" value="EMY59690.1"/>
    <property type="molecule type" value="Genomic_DNA"/>
</dbReference>